<evidence type="ECO:0000313" key="1">
    <source>
        <dbReference type="EMBL" id="CBY92659.1"/>
    </source>
</evidence>
<gene>
    <name evidence="1" type="ordered locus">HF1_06510</name>
</gene>
<dbReference type="EMBL" id="FR773153">
    <property type="protein sequence ID" value="CBY92659.1"/>
    <property type="molecule type" value="Genomic_DNA"/>
</dbReference>
<proteinExistence type="predicted"/>
<sequence>MSASLVKLALATGGLGVAGASGFGIYKIAFSDKTIKQVILDSDEKDDTYSFLSRDSKHWVQIKEEYAKEGARHKPIQNGIAIDKEKLPEWCSSAINSPFSEKEVDRYQSVLRWCYLNTNKFEEQMDLKGKKLAGEKEVSGGTVSQEWKNTWTKEYKSHKESAEWKITDGEENLNGNEEAAGATSLQKWCTKKLEVFFYAEGAKEDFRKFLRFCTKDKN</sequence>
<protein>
    <submittedName>
        <fullName evidence="1">Uncharacterized protein</fullName>
    </submittedName>
</protein>
<dbReference type="AlphaFoldDB" id="E8ZHN8"/>
<dbReference type="HOGENOM" id="CLU_098620_4_0_14"/>
<organism evidence="1 2">
    <name type="scientific">Mycoplasma haemofelis (strain Langford 1)</name>
    <name type="common">Haemobartonella felis</name>
    <dbReference type="NCBI Taxonomy" id="941640"/>
    <lineage>
        <taxon>Bacteria</taxon>
        <taxon>Bacillati</taxon>
        <taxon>Mycoplasmatota</taxon>
        <taxon>Mollicutes</taxon>
        <taxon>Mycoplasmataceae</taxon>
        <taxon>Mycoplasma</taxon>
    </lineage>
</organism>
<name>E8ZHN8_MYCHL</name>
<accession>E8ZHN8</accession>
<dbReference type="Proteomes" id="UP000008637">
    <property type="component" value="Chromosome"/>
</dbReference>
<keyword evidence="2" id="KW-1185">Reference proteome</keyword>
<reference evidence="1 2" key="1">
    <citation type="journal article" date="2011" name="J. Bacteriol.">
        <title>Complete genome sequence of Mycoplasma haemofelis, a hemotropic mycoplasma.</title>
        <authorList>
            <person name="Barker E.N."/>
            <person name="Helps C.R."/>
            <person name="Peters I.R."/>
            <person name="Darby A.C."/>
            <person name="Radford A.D."/>
            <person name="Tasker S."/>
        </authorList>
    </citation>
    <scope>NUCLEOTIDE SEQUENCE [LARGE SCALE GENOMIC DNA]</scope>
    <source>
        <strain evidence="1 2">Langford 1</strain>
    </source>
</reference>
<evidence type="ECO:0000313" key="2">
    <source>
        <dbReference type="Proteomes" id="UP000008637"/>
    </source>
</evidence>
<dbReference type="KEGG" id="mha:HF1_06510"/>